<dbReference type="RefSeq" id="WP_145056302.1">
    <property type="nucleotide sequence ID" value="NZ_CP036433.1"/>
</dbReference>
<organism evidence="1 2">
    <name type="scientific">Lignipirellula cremea</name>
    <dbReference type="NCBI Taxonomy" id="2528010"/>
    <lineage>
        <taxon>Bacteria</taxon>
        <taxon>Pseudomonadati</taxon>
        <taxon>Planctomycetota</taxon>
        <taxon>Planctomycetia</taxon>
        <taxon>Pirellulales</taxon>
        <taxon>Pirellulaceae</taxon>
        <taxon>Lignipirellula</taxon>
    </lineage>
</organism>
<name>A0A518E0B8_9BACT</name>
<dbReference type="AlphaFoldDB" id="A0A518E0B8"/>
<protein>
    <submittedName>
        <fullName evidence="1">Uncharacterized protein</fullName>
    </submittedName>
</protein>
<dbReference type="KEGG" id="lcre:Pla8534_53820"/>
<dbReference type="OrthoDB" id="271514at2"/>
<evidence type="ECO:0000313" key="1">
    <source>
        <dbReference type="EMBL" id="QDU97534.1"/>
    </source>
</evidence>
<evidence type="ECO:0000313" key="2">
    <source>
        <dbReference type="Proteomes" id="UP000317648"/>
    </source>
</evidence>
<gene>
    <name evidence="1" type="ORF">Pla8534_53820</name>
</gene>
<dbReference type="Proteomes" id="UP000317648">
    <property type="component" value="Chromosome"/>
</dbReference>
<dbReference type="EMBL" id="CP036433">
    <property type="protein sequence ID" value="QDU97534.1"/>
    <property type="molecule type" value="Genomic_DNA"/>
</dbReference>
<reference evidence="1 2" key="1">
    <citation type="submission" date="2019-02" db="EMBL/GenBank/DDBJ databases">
        <title>Deep-cultivation of Planctomycetes and their phenomic and genomic characterization uncovers novel biology.</title>
        <authorList>
            <person name="Wiegand S."/>
            <person name="Jogler M."/>
            <person name="Boedeker C."/>
            <person name="Pinto D."/>
            <person name="Vollmers J."/>
            <person name="Rivas-Marin E."/>
            <person name="Kohn T."/>
            <person name="Peeters S.H."/>
            <person name="Heuer A."/>
            <person name="Rast P."/>
            <person name="Oberbeckmann S."/>
            <person name="Bunk B."/>
            <person name="Jeske O."/>
            <person name="Meyerdierks A."/>
            <person name="Storesund J.E."/>
            <person name="Kallscheuer N."/>
            <person name="Luecker S."/>
            <person name="Lage O.M."/>
            <person name="Pohl T."/>
            <person name="Merkel B.J."/>
            <person name="Hornburger P."/>
            <person name="Mueller R.-W."/>
            <person name="Bruemmer F."/>
            <person name="Labrenz M."/>
            <person name="Spormann A.M."/>
            <person name="Op den Camp H."/>
            <person name="Overmann J."/>
            <person name="Amann R."/>
            <person name="Jetten M.S.M."/>
            <person name="Mascher T."/>
            <person name="Medema M.H."/>
            <person name="Devos D.P."/>
            <person name="Kaster A.-K."/>
            <person name="Ovreas L."/>
            <person name="Rohde M."/>
            <person name="Galperin M.Y."/>
            <person name="Jogler C."/>
        </authorList>
    </citation>
    <scope>NUCLEOTIDE SEQUENCE [LARGE SCALE GENOMIC DNA]</scope>
    <source>
        <strain evidence="1 2">Pla85_3_4</strain>
    </source>
</reference>
<sequence length="575" mass="62351">MSGAVLTYNGVEMRNVRTLRFEQQCRYDDSGVDLLQQRFLLRVEGLVHAGEATATGVAAPQSAATATAAQTAIRAALMQPRRPFLYVVDDQTLLQADAIPSSPHRDVNNGPRPLAFDIRHFAGGSVFRVEFELELALVECGAGPPSSAPAGVARSADVLNHRWTYEETRDADFYALRTWQGRLRVAHAELNPHQFRHLVLPPLSPGFRRQRMQFRAAADGLTLDYAILDQQIHAAPPAPATSWEATYSETTGDDGGHGYAEVAVRLTGPPQARKRDLLTACAQVVEARLGDLRRGFRDPRGGPFLKSAALVESLHENEVEMRVRALRPAQGGRYLNLPTQAVGQPLSLPGYDERLSPLPAAYDNSTPAGAFACYLQSPCDPAHGTPDSVTLTPVGQSPGRGTGTAIEYLPSTGSMPQDAAIGLSASQALHPYTLVEIENRYRVQSGRKQVPLCTVGPGGQTSAILTLHPPQAQRLFYMRAERIGDWPELPRPEDSLDPNGIAEALLEEEVLPAAPELLADGKTLLYRVEAKYVYALSRAPTLLEKLRVGSSPVDATTPAQNLYDGASRLTSGRII</sequence>
<accession>A0A518E0B8</accession>
<keyword evidence="2" id="KW-1185">Reference proteome</keyword>
<proteinExistence type="predicted"/>